<evidence type="ECO:0000256" key="12">
    <source>
        <dbReference type="ARBA" id="ARBA00023239"/>
    </source>
</evidence>
<evidence type="ECO:0000256" key="2">
    <source>
        <dbReference type="ARBA" id="ARBA00000909"/>
    </source>
</evidence>
<evidence type="ECO:0000256" key="15">
    <source>
        <dbReference type="ARBA" id="ARBA00048238"/>
    </source>
</evidence>
<keyword evidence="13" id="KW-0511">Multifunctional enzyme</keyword>
<evidence type="ECO:0000256" key="6">
    <source>
        <dbReference type="ARBA" id="ARBA00022741"/>
    </source>
</evidence>
<dbReference type="CDD" id="cd01171">
    <property type="entry name" value="YXKO-related"/>
    <property type="match status" value="1"/>
</dbReference>
<comment type="caution">
    <text evidence="18">Lacks conserved residue(s) required for the propagation of feature annotation.</text>
</comment>
<dbReference type="Pfam" id="PF03853">
    <property type="entry name" value="YjeF_N"/>
    <property type="match status" value="1"/>
</dbReference>
<feature type="binding site" evidence="18">
    <location>
        <position position="60"/>
    </location>
    <ligand>
        <name>K(+)</name>
        <dbReference type="ChEBI" id="CHEBI:29103"/>
    </ligand>
</feature>
<dbReference type="EC" id="4.2.1.136" evidence="19"/>
<dbReference type="PROSITE" id="PS51383">
    <property type="entry name" value="YJEF_C_3"/>
    <property type="match status" value="1"/>
</dbReference>
<dbReference type="Gene3D" id="3.40.1190.20">
    <property type="match status" value="1"/>
</dbReference>
<name>A0A7T2GLU0_9SPHN</name>
<dbReference type="GO" id="GO:0005524">
    <property type="term" value="F:ATP binding"/>
    <property type="evidence" value="ECO:0007669"/>
    <property type="project" value="UniProtKB-UniRule"/>
</dbReference>
<evidence type="ECO:0000256" key="16">
    <source>
        <dbReference type="ARBA" id="ARBA00049209"/>
    </source>
</evidence>
<accession>A0A7T2GLU0</accession>
<comment type="catalytic activity">
    <reaction evidence="2 18 19">
        <text>(6R)-NADPHX = (6S)-NADPHX</text>
        <dbReference type="Rhea" id="RHEA:32227"/>
        <dbReference type="ChEBI" id="CHEBI:64076"/>
        <dbReference type="ChEBI" id="CHEBI:64077"/>
        <dbReference type="EC" id="5.1.99.6"/>
    </reaction>
</comment>
<feature type="binding site" evidence="18">
    <location>
        <position position="116"/>
    </location>
    <ligand>
        <name>K(+)</name>
        <dbReference type="ChEBI" id="CHEBI:29103"/>
    </ligand>
</feature>
<comment type="similarity">
    <text evidence="17">Belongs to the NnrD/CARKD family.</text>
</comment>
<dbReference type="InterPro" id="IPR000631">
    <property type="entry name" value="CARKD"/>
</dbReference>
<dbReference type="NCBIfam" id="TIGR00196">
    <property type="entry name" value="yjeF_cterm"/>
    <property type="match status" value="1"/>
</dbReference>
<dbReference type="PIRSF" id="PIRSF017184">
    <property type="entry name" value="Nnr"/>
    <property type="match status" value="1"/>
</dbReference>
<comment type="function">
    <text evidence="18">Catalyzes the epimerization of the S- and R-forms of NAD(P)HX, a damaged form of NAD(P)H that is a result of enzymatic or heat-dependent hydration. This is a prerequisite for the S-specific NAD(P)H-hydrate dehydratase to allow the repair of both epimers of NAD(P)HX.</text>
</comment>
<dbReference type="GO" id="GO:0052856">
    <property type="term" value="F:NAD(P)HX epimerase activity"/>
    <property type="evidence" value="ECO:0007669"/>
    <property type="project" value="UniProtKB-UniRule"/>
</dbReference>
<feature type="binding site" evidence="18">
    <location>
        <begin position="120"/>
        <end position="126"/>
    </location>
    <ligand>
        <name>(6S)-NADPHX</name>
        <dbReference type="ChEBI" id="CHEBI:64076"/>
    </ligand>
</feature>
<comment type="cofactor">
    <cofactor evidence="18 19">
        <name>K(+)</name>
        <dbReference type="ChEBI" id="CHEBI:29103"/>
    </cofactor>
    <text evidence="18 19">Binds 1 potassium ion per subunit.</text>
</comment>
<dbReference type="HAMAP" id="MF_01965">
    <property type="entry name" value="NADHX_dehydratase"/>
    <property type="match status" value="1"/>
</dbReference>
<dbReference type="InterPro" id="IPR036652">
    <property type="entry name" value="YjeF_N_dom_sf"/>
</dbReference>
<comment type="similarity">
    <text evidence="18">Belongs to the NnrE/AIBP family.</text>
</comment>
<comment type="similarity">
    <text evidence="3 19">In the N-terminal section; belongs to the NnrE/AIBP family.</text>
</comment>
<evidence type="ECO:0000313" key="24">
    <source>
        <dbReference type="Proteomes" id="UP000594873"/>
    </source>
</evidence>
<dbReference type="PROSITE" id="PS51385">
    <property type="entry name" value="YJEF_N"/>
    <property type="match status" value="1"/>
</dbReference>
<feature type="binding site" evidence="18">
    <location>
        <position position="149"/>
    </location>
    <ligand>
        <name>(6S)-NADPHX</name>
        <dbReference type="ChEBI" id="CHEBI:64076"/>
    </ligand>
</feature>
<feature type="binding site" evidence="17">
    <location>
        <begin position="402"/>
        <end position="406"/>
    </location>
    <ligand>
        <name>AMP</name>
        <dbReference type="ChEBI" id="CHEBI:456215"/>
    </ligand>
</feature>
<keyword evidence="8 17" id="KW-0521">NADP</keyword>
<dbReference type="SUPFAM" id="SSF53613">
    <property type="entry name" value="Ribokinase-like"/>
    <property type="match status" value="1"/>
</dbReference>
<dbReference type="GO" id="GO:0052855">
    <property type="term" value="F:ADP-dependent NAD(P)H-hydrate dehydratase activity"/>
    <property type="evidence" value="ECO:0007669"/>
    <property type="project" value="UniProtKB-UniRule"/>
</dbReference>
<protein>
    <recommendedName>
        <fullName evidence="19">Bifunctional NAD(P)H-hydrate repair enzyme</fullName>
    </recommendedName>
    <alternativeName>
        <fullName evidence="19">Nicotinamide nucleotide repair protein</fullName>
    </alternativeName>
    <domain>
        <recommendedName>
            <fullName evidence="19">ADP-dependent (S)-NAD(P)H-hydrate dehydratase</fullName>
            <ecNumber evidence="19">4.2.1.136</ecNumber>
        </recommendedName>
        <alternativeName>
            <fullName evidence="19">ADP-dependent NAD(P)HX dehydratase</fullName>
        </alternativeName>
    </domain>
    <domain>
        <recommendedName>
            <fullName evidence="19">NAD(P)H-hydrate epimerase</fullName>
            <ecNumber evidence="19">5.1.99.6</ecNumber>
        </recommendedName>
    </domain>
</protein>
<dbReference type="Proteomes" id="UP000594873">
    <property type="component" value="Chromosome"/>
</dbReference>
<comment type="cofactor">
    <cofactor evidence="17">
        <name>Mg(2+)</name>
        <dbReference type="ChEBI" id="CHEBI:18420"/>
    </cofactor>
</comment>
<dbReference type="GO" id="GO:0046872">
    <property type="term" value="F:metal ion binding"/>
    <property type="evidence" value="ECO:0007669"/>
    <property type="project" value="UniProtKB-UniRule"/>
</dbReference>
<dbReference type="InterPro" id="IPR017953">
    <property type="entry name" value="Carbohydrate_kinase_pred_CS"/>
</dbReference>
<dbReference type="HAMAP" id="MF_01966">
    <property type="entry name" value="NADHX_epimerase"/>
    <property type="match status" value="1"/>
</dbReference>
<organism evidence="23 24">
    <name type="scientific">Allosphingosinicella flava</name>
    <dbReference type="NCBI Taxonomy" id="2771430"/>
    <lineage>
        <taxon>Bacteria</taxon>
        <taxon>Pseudomonadati</taxon>
        <taxon>Pseudomonadota</taxon>
        <taxon>Alphaproteobacteria</taxon>
        <taxon>Sphingomonadales</taxon>
        <taxon>Sphingomonadaceae</taxon>
        <taxon>Allosphingosinicella</taxon>
    </lineage>
</organism>
<evidence type="ECO:0000256" key="1">
    <source>
        <dbReference type="ARBA" id="ARBA00000013"/>
    </source>
</evidence>
<feature type="binding site" evidence="18">
    <location>
        <position position="152"/>
    </location>
    <ligand>
        <name>K(+)</name>
        <dbReference type="ChEBI" id="CHEBI:29103"/>
    </ligand>
</feature>
<dbReference type="InterPro" id="IPR004443">
    <property type="entry name" value="YjeF_N_dom"/>
</dbReference>
<keyword evidence="7 17" id="KW-0067">ATP-binding</keyword>
<feature type="binding site" evidence="17">
    <location>
        <position position="239"/>
    </location>
    <ligand>
        <name>(6S)-NADPHX</name>
        <dbReference type="ChEBI" id="CHEBI:64076"/>
    </ligand>
</feature>
<evidence type="ECO:0000256" key="5">
    <source>
        <dbReference type="ARBA" id="ARBA00022723"/>
    </source>
</evidence>
<evidence type="ECO:0000256" key="9">
    <source>
        <dbReference type="ARBA" id="ARBA00022958"/>
    </source>
</evidence>
<dbReference type="GO" id="GO:0046496">
    <property type="term" value="P:nicotinamide nucleotide metabolic process"/>
    <property type="evidence" value="ECO:0007669"/>
    <property type="project" value="UniProtKB-UniRule"/>
</dbReference>
<evidence type="ECO:0000256" key="17">
    <source>
        <dbReference type="HAMAP-Rule" id="MF_01965"/>
    </source>
</evidence>
<comment type="catalytic activity">
    <reaction evidence="15 17 19">
        <text>(6S)-NADHX + ADP = AMP + phosphate + NADH + H(+)</text>
        <dbReference type="Rhea" id="RHEA:32223"/>
        <dbReference type="ChEBI" id="CHEBI:15378"/>
        <dbReference type="ChEBI" id="CHEBI:43474"/>
        <dbReference type="ChEBI" id="CHEBI:57945"/>
        <dbReference type="ChEBI" id="CHEBI:64074"/>
        <dbReference type="ChEBI" id="CHEBI:456215"/>
        <dbReference type="ChEBI" id="CHEBI:456216"/>
        <dbReference type="EC" id="4.2.1.136"/>
    </reaction>
</comment>
<evidence type="ECO:0000259" key="21">
    <source>
        <dbReference type="PROSITE" id="PS51383"/>
    </source>
</evidence>
<dbReference type="PANTHER" id="PTHR12592:SF0">
    <property type="entry name" value="ATP-DEPENDENT (S)-NAD(P)H-HYDRATE DEHYDRATASE"/>
    <property type="match status" value="1"/>
</dbReference>
<feature type="binding site" evidence="17">
    <location>
        <position position="319"/>
    </location>
    <ligand>
        <name>(6S)-NADPHX</name>
        <dbReference type="ChEBI" id="CHEBI:64076"/>
    </ligand>
</feature>
<keyword evidence="10 17" id="KW-0520">NAD</keyword>
<comment type="subunit">
    <text evidence="17">Homotetramer.</text>
</comment>
<feature type="domain" description="YjeF C-terminal" evidence="21">
    <location>
        <begin position="206"/>
        <end position="486"/>
    </location>
</feature>
<evidence type="ECO:0000256" key="11">
    <source>
        <dbReference type="ARBA" id="ARBA00023235"/>
    </source>
</evidence>
<feature type="binding site" evidence="18">
    <location>
        <begin position="59"/>
        <end position="63"/>
    </location>
    <ligand>
        <name>(6S)-NADPHX</name>
        <dbReference type="ChEBI" id="CHEBI:64076"/>
    </ligand>
</feature>
<proteinExistence type="inferred from homology"/>
<dbReference type="Gene3D" id="3.40.50.10260">
    <property type="entry name" value="YjeF N-terminal domain"/>
    <property type="match status" value="1"/>
</dbReference>
<keyword evidence="11 18" id="KW-0413">Isomerase</keyword>
<evidence type="ECO:0000256" key="13">
    <source>
        <dbReference type="ARBA" id="ARBA00023268"/>
    </source>
</evidence>
<evidence type="ECO:0000256" key="19">
    <source>
        <dbReference type="PIRNR" id="PIRNR017184"/>
    </source>
</evidence>
<keyword evidence="24" id="KW-1185">Reference proteome</keyword>
<dbReference type="NCBIfam" id="TIGR00197">
    <property type="entry name" value="yjeF_nterm"/>
    <property type="match status" value="1"/>
</dbReference>
<evidence type="ECO:0000256" key="4">
    <source>
        <dbReference type="ARBA" id="ARBA00009524"/>
    </source>
</evidence>
<dbReference type="InterPro" id="IPR030677">
    <property type="entry name" value="Nnr"/>
</dbReference>
<evidence type="ECO:0000256" key="8">
    <source>
        <dbReference type="ARBA" id="ARBA00022857"/>
    </source>
</evidence>
<dbReference type="SUPFAM" id="SSF64153">
    <property type="entry name" value="YjeF N-terminal domain-like"/>
    <property type="match status" value="1"/>
</dbReference>
<dbReference type="InterPro" id="IPR029056">
    <property type="entry name" value="Ribokinase-like"/>
</dbReference>
<comment type="function">
    <text evidence="17">Catalyzes the dehydration of the S-form of NAD(P)HX at the expense of ADP, which is converted to AMP. Together with NAD(P)HX epimerase, which catalyzes the epimerization of the S- and R-forms, the enzyme allows the repair of both epimers of NAD(P)HX, a damaged form of NAD(P)H that is a result of enzymatic or heat-dependent hydration.</text>
</comment>
<feature type="binding site" evidence="17">
    <location>
        <position position="369"/>
    </location>
    <ligand>
        <name>(6S)-NADPHX</name>
        <dbReference type="ChEBI" id="CHEBI:64076"/>
    </ligand>
</feature>
<feature type="domain" description="YjeF N-terminal" evidence="22">
    <location>
        <begin position="13"/>
        <end position="206"/>
    </location>
</feature>
<keyword evidence="9 18" id="KW-0630">Potassium</keyword>
<dbReference type="EMBL" id="CP065592">
    <property type="protein sequence ID" value="QPQ56236.1"/>
    <property type="molecule type" value="Genomic_DNA"/>
</dbReference>
<dbReference type="GO" id="GO:0110051">
    <property type="term" value="P:metabolite repair"/>
    <property type="evidence" value="ECO:0007669"/>
    <property type="project" value="TreeGrafter"/>
</dbReference>
<feature type="region of interest" description="Disordered" evidence="20">
    <location>
        <begin position="276"/>
        <end position="296"/>
    </location>
</feature>
<sequence>MRSADPILTAAEMRAAEEAAVAADTPARALMERAGQAAAAAIRAFAGPLPALILCGPGNNGGDGYVIARRLAEAGVDVRIAVTGDPVSQIARDARAAWSGSVEPIEAAESAPLLIDALFGTGLSRPLDAALSGALLRLAGEARVKAAVDLPSGVASDDGAILSPVPDFDMTVTFGALKPSHLLQPAARHVGRIVLADIGIAARSNLSRIGRPLLSAPGPDEHKYDRGYVSVVGGEMPGAAALCASAAMRAGAGYVRLIADAFVPDVPQAVVQSPLCSGAGRSPAAPKGETGLRPAPEHNDDVAALLADPRVNALLAGPGLGRSGRSRSLLHQAIEARHPLILDADALNLVGEDWGLFSDSSELPILTPHGGEFARLFGTLAGSKVEQARAAAVRANAVILLKGADTVVAGPDGRAAISAAAPAWLATAGTGDVLAGIVAAMRARGMPPFEAACAAVWLHGRAAELAGPFLIADDLIGHLGEALRECL</sequence>
<evidence type="ECO:0000256" key="14">
    <source>
        <dbReference type="ARBA" id="ARBA00025153"/>
    </source>
</evidence>
<comment type="catalytic activity">
    <reaction evidence="1 18 19">
        <text>(6R)-NADHX = (6S)-NADHX</text>
        <dbReference type="Rhea" id="RHEA:32215"/>
        <dbReference type="ChEBI" id="CHEBI:64074"/>
        <dbReference type="ChEBI" id="CHEBI:64075"/>
        <dbReference type="EC" id="5.1.99.6"/>
    </reaction>
</comment>
<gene>
    <name evidence="18" type="primary">nnrE</name>
    <name evidence="17" type="synonym">nnrD</name>
    <name evidence="23" type="ORF">IC614_04465</name>
</gene>
<evidence type="ECO:0000256" key="20">
    <source>
        <dbReference type="SAM" id="MobiDB-lite"/>
    </source>
</evidence>
<dbReference type="PANTHER" id="PTHR12592">
    <property type="entry name" value="ATP-DEPENDENT (S)-NAD(P)H-HYDRATE DEHYDRATASE FAMILY MEMBER"/>
    <property type="match status" value="1"/>
</dbReference>
<feature type="binding site" evidence="17">
    <location>
        <position position="432"/>
    </location>
    <ligand>
        <name>(6S)-NADPHX</name>
        <dbReference type="ChEBI" id="CHEBI:64076"/>
    </ligand>
</feature>
<evidence type="ECO:0000259" key="22">
    <source>
        <dbReference type="PROSITE" id="PS51385"/>
    </source>
</evidence>
<keyword evidence="5 18" id="KW-0479">Metal-binding</keyword>
<keyword evidence="12 17" id="KW-0456">Lyase</keyword>
<dbReference type="PROSITE" id="PS01050">
    <property type="entry name" value="YJEF_C_2"/>
    <property type="match status" value="1"/>
</dbReference>
<evidence type="ECO:0000313" key="23">
    <source>
        <dbReference type="EMBL" id="QPQ56236.1"/>
    </source>
</evidence>
<comment type="function">
    <text evidence="14 19">Bifunctional enzyme that catalyzes the epimerization of the S- and R-forms of NAD(P)HX and the dehydration of the S-form of NAD(P)HX at the expense of ADP, which is converted to AMP. This allows the repair of both epimers of NAD(P)HX, a damaged form of NAD(P)H that is a result of enzymatic or heat-dependent hydration.</text>
</comment>
<comment type="similarity">
    <text evidence="4 19">In the C-terminal section; belongs to the NnrD/CARKD family.</text>
</comment>
<dbReference type="Pfam" id="PF01256">
    <property type="entry name" value="Carb_kinase"/>
    <property type="match status" value="1"/>
</dbReference>
<evidence type="ECO:0000256" key="18">
    <source>
        <dbReference type="HAMAP-Rule" id="MF_01966"/>
    </source>
</evidence>
<keyword evidence="6 17" id="KW-0547">Nucleotide-binding</keyword>
<comment type="catalytic activity">
    <reaction evidence="16 17 19">
        <text>(6S)-NADPHX + ADP = AMP + phosphate + NADPH + H(+)</text>
        <dbReference type="Rhea" id="RHEA:32235"/>
        <dbReference type="ChEBI" id="CHEBI:15378"/>
        <dbReference type="ChEBI" id="CHEBI:43474"/>
        <dbReference type="ChEBI" id="CHEBI:57783"/>
        <dbReference type="ChEBI" id="CHEBI:64076"/>
        <dbReference type="ChEBI" id="CHEBI:456215"/>
        <dbReference type="ChEBI" id="CHEBI:456216"/>
        <dbReference type="EC" id="4.2.1.136"/>
    </reaction>
</comment>
<reference evidence="23 24" key="1">
    <citation type="submission" date="2020-11" db="EMBL/GenBank/DDBJ databases">
        <title>Genome seq and assembly of Sphingosinicella sp.</title>
        <authorList>
            <person name="Chhetri G."/>
        </authorList>
    </citation>
    <scope>NUCLEOTIDE SEQUENCE [LARGE SCALE GENOMIC DNA]</scope>
    <source>
        <strain evidence="23 24">UDD2</strain>
    </source>
</reference>
<dbReference type="KEGG" id="sflv:IC614_04465"/>
<evidence type="ECO:0000256" key="3">
    <source>
        <dbReference type="ARBA" id="ARBA00006001"/>
    </source>
</evidence>
<evidence type="ECO:0000256" key="10">
    <source>
        <dbReference type="ARBA" id="ARBA00023027"/>
    </source>
</evidence>
<feature type="binding site" evidence="17">
    <location>
        <position position="431"/>
    </location>
    <ligand>
        <name>AMP</name>
        <dbReference type="ChEBI" id="CHEBI:456215"/>
    </ligand>
</feature>
<evidence type="ECO:0000256" key="7">
    <source>
        <dbReference type="ARBA" id="ARBA00022840"/>
    </source>
</evidence>
<dbReference type="EC" id="5.1.99.6" evidence="19"/>
<dbReference type="AlphaFoldDB" id="A0A7T2GLU0"/>